<proteinExistence type="predicted"/>
<dbReference type="InterPro" id="IPR043502">
    <property type="entry name" value="DNA/RNA_pol_sf"/>
</dbReference>
<evidence type="ECO:0000259" key="1">
    <source>
        <dbReference type="Pfam" id="PF00078"/>
    </source>
</evidence>
<keyword evidence="2" id="KW-0548">Nucleotidyltransferase</keyword>
<keyword evidence="2" id="KW-0695">RNA-directed DNA polymerase</keyword>
<dbReference type="AlphaFoldDB" id="F2WZL0"/>
<protein>
    <submittedName>
        <fullName evidence="2">Reverse transcriptase</fullName>
    </submittedName>
</protein>
<reference evidence="2" key="1">
    <citation type="submission" date="2010-09" db="EMBL/GenBank/DDBJ databases">
        <title>Evidence of multiple events of horizontal transmission of mobile genetic elements between Bombyx and Maculinea.</title>
        <authorList>
            <person name="Novikova O.S."/>
            <person name="Sormacheva I.D."/>
            <person name="Smyshlyaev G.A."/>
            <person name="Mayorov V.I."/>
            <person name="Blinov A.G."/>
        </authorList>
    </citation>
    <scope>NUCLEOTIDE SEQUENCE</scope>
    <source>
        <strain evidence="2">BraNeo.32</strain>
    </source>
</reference>
<feature type="non-terminal residue" evidence="2">
    <location>
        <position position="1"/>
    </location>
</feature>
<dbReference type="SUPFAM" id="SSF56672">
    <property type="entry name" value="DNA/RNA polymerases"/>
    <property type="match status" value="1"/>
</dbReference>
<feature type="domain" description="Reverse transcriptase" evidence="1">
    <location>
        <begin position="43"/>
        <end position="165"/>
    </location>
</feature>
<dbReference type="GO" id="GO:0003964">
    <property type="term" value="F:RNA-directed DNA polymerase activity"/>
    <property type="evidence" value="ECO:0007669"/>
    <property type="project" value="UniProtKB-KW"/>
</dbReference>
<dbReference type="PANTHER" id="PTHR19446">
    <property type="entry name" value="REVERSE TRANSCRIPTASES"/>
    <property type="match status" value="1"/>
</dbReference>
<evidence type="ECO:0000313" key="2">
    <source>
        <dbReference type="EMBL" id="ADZ95835.1"/>
    </source>
</evidence>
<sequence length="184" mass="20823">IPGRAWALAMESMQENVVQVLSNLAWRRVDFRHRWRTGKLVLIKKAGRPEDQPSAYRPIVLLDEVGKMLERIIAARITAHLERVGPNLSVNQFGFRPRRSTIGAIATLKDLVDEEISRGGVVVAASLDISNAFNSLPWECIREGLRFHAVPKYLRKIVAHYLSSRTVCYPSNESGWKIEGTYVD</sequence>
<keyword evidence="2" id="KW-0808">Transferase</keyword>
<dbReference type="EMBL" id="HQ284318">
    <property type="protein sequence ID" value="ADZ95835.1"/>
    <property type="molecule type" value="Genomic_DNA"/>
</dbReference>
<dbReference type="CDD" id="cd01650">
    <property type="entry name" value="RT_nLTR_like"/>
    <property type="match status" value="1"/>
</dbReference>
<dbReference type="InterPro" id="IPR000477">
    <property type="entry name" value="RT_dom"/>
</dbReference>
<feature type="non-terminal residue" evidence="2">
    <location>
        <position position="184"/>
    </location>
</feature>
<dbReference type="Pfam" id="PF00078">
    <property type="entry name" value="RVT_1"/>
    <property type="match status" value="1"/>
</dbReference>
<reference evidence="2" key="2">
    <citation type="journal article" date="2012" name="Mol. Biol. Evol.">
        <title>Vertical Evolution and Horizontal Transfer of CR1 Non-LTR Retrotransposons and Tc1/mariner DNA Transposons in Lepidoptera Species.</title>
        <authorList>
            <person name="Sormacheva I."/>
            <person name="Smyshlyaev G."/>
            <person name="Mayorov V."/>
            <person name="Blinov A."/>
            <person name="Novikov A."/>
            <person name="Novikova O."/>
        </authorList>
    </citation>
    <scope>NUCLEOTIDE SEQUENCE</scope>
    <source>
        <strain evidence="2">BraNeo.32</strain>
    </source>
</reference>
<accession>F2WZL0</accession>
<name>F2WZL0_9NEOP</name>
<organism evidence="2">
    <name type="scientific">Brangas neora</name>
    <dbReference type="NCBI Taxonomy" id="709108"/>
    <lineage>
        <taxon>Eukaryota</taxon>
        <taxon>Metazoa</taxon>
        <taxon>Ecdysozoa</taxon>
        <taxon>Arthropoda</taxon>
        <taxon>Hexapoda</taxon>
        <taxon>Insecta</taxon>
        <taxon>Pterygota</taxon>
        <taxon>Neoptera</taxon>
        <taxon>Endopterygota</taxon>
        <taxon>Lepidoptera</taxon>
        <taxon>Glossata</taxon>
        <taxon>Ditrysia</taxon>
        <taxon>Papilionoidea</taxon>
        <taxon>Lycaenidae</taxon>
        <taxon>Theclinae</taxon>
        <taxon>Brangas</taxon>
    </lineage>
</organism>